<gene>
    <name evidence="2" type="ORF">PGH26_06300</name>
</gene>
<sequence>MKNYQLFLASFYEPKKLAAFRLLPIGKVIQYVFLFVILSTLVSFIRFLTGDIDLFGSSPELIEYAKTVGGLLYPMAFVLQLVISTFYLFIRVSFFGLVGLGLLKLFKRRGEYRHMWRTSAVSITVPILVSLVLDSAHLANDYNFIITAVIHMAYLAMAANYYPKQPKAKVKVSRA</sequence>
<evidence type="ECO:0000256" key="1">
    <source>
        <dbReference type="SAM" id="Phobius"/>
    </source>
</evidence>
<organism evidence="2 3">
    <name type="scientific">Sporosarcina jeotgali</name>
    <dbReference type="NCBI Taxonomy" id="3020056"/>
    <lineage>
        <taxon>Bacteria</taxon>
        <taxon>Bacillati</taxon>
        <taxon>Bacillota</taxon>
        <taxon>Bacilli</taxon>
        <taxon>Bacillales</taxon>
        <taxon>Caryophanaceae</taxon>
        <taxon>Sporosarcina</taxon>
    </lineage>
</organism>
<keyword evidence="1" id="KW-0472">Membrane</keyword>
<reference evidence="2 3" key="1">
    <citation type="submission" date="2023-01" db="EMBL/GenBank/DDBJ databases">
        <title>Sporosarcina sp. nov., isolated from Korean tranditional fermented seafood 'Jeotgal'.</title>
        <authorList>
            <person name="Yang A.-I."/>
        </authorList>
    </citation>
    <scope>NUCLEOTIDE SEQUENCE [LARGE SCALE GENOMIC DNA]</scope>
    <source>
        <strain evidence="2 3">B2O-1</strain>
    </source>
</reference>
<evidence type="ECO:0000313" key="3">
    <source>
        <dbReference type="Proteomes" id="UP001303532"/>
    </source>
</evidence>
<feature type="transmembrane region" description="Helical" evidence="1">
    <location>
        <begin position="88"/>
        <end position="106"/>
    </location>
</feature>
<evidence type="ECO:0000313" key="2">
    <source>
        <dbReference type="EMBL" id="WOV85541.1"/>
    </source>
</evidence>
<protein>
    <submittedName>
        <fullName evidence="2">DUF1189 family protein</fullName>
    </submittedName>
</protein>
<dbReference type="Pfam" id="PF06691">
    <property type="entry name" value="DUF1189"/>
    <property type="match status" value="1"/>
</dbReference>
<dbReference type="Proteomes" id="UP001303532">
    <property type="component" value="Chromosome"/>
</dbReference>
<feature type="transmembrane region" description="Helical" evidence="1">
    <location>
        <begin position="142"/>
        <end position="162"/>
    </location>
</feature>
<feature type="transmembrane region" description="Helical" evidence="1">
    <location>
        <begin position="118"/>
        <end position="136"/>
    </location>
</feature>
<proteinExistence type="predicted"/>
<dbReference type="RefSeq" id="WP_323693144.1">
    <property type="nucleotide sequence ID" value="NZ_CP116341.1"/>
</dbReference>
<keyword evidence="1" id="KW-0812">Transmembrane</keyword>
<dbReference type="EMBL" id="CP116341">
    <property type="protein sequence ID" value="WOV85541.1"/>
    <property type="molecule type" value="Genomic_DNA"/>
</dbReference>
<name>A0ABZ0L1M0_9BACL</name>
<keyword evidence="3" id="KW-1185">Reference proteome</keyword>
<accession>A0ABZ0L1M0</accession>
<feature type="transmembrane region" description="Helical" evidence="1">
    <location>
        <begin position="28"/>
        <end position="49"/>
    </location>
</feature>
<keyword evidence="1" id="KW-1133">Transmembrane helix</keyword>
<dbReference type="InterPro" id="IPR009574">
    <property type="entry name" value="DUF1189"/>
</dbReference>